<evidence type="ECO:0000256" key="10">
    <source>
        <dbReference type="RuleBase" id="RU003826"/>
    </source>
</evidence>
<feature type="binding site" evidence="9">
    <location>
        <position position="87"/>
    </location>
    <ligand>
        <name>Mg(2+)</name>
        <dbReference type="ChEBI" id="CHEBI:18420"/>
    </ligand>
</feature>
<dbReference type="EMBL" id="FMAO01000005">
    <property type="protein sequence ID" value="SCB94237.1"/>
    <property type="molecule type" value="Genomic_DNA"/>
</dbReference>
<dbReference type="GO" id="GO:0009228">
    <property type="term" value="P:thiamine biosynthetic process"/>
    <property type="evidence" value="ECO:0007669"/>
    <property type="project" value="UniProtKB-KW"/>
</dbReference>
<dbReference type="NCBIfam" id="TIGR00693">
    <property type="entry name" value="thiE"/>
    <property type="match status" value="1"/>
</dbReference>
<evidence type="ECO:0000256" key="8">
    <source>
        <dbReference type="ARBA" id="ARBA00047883"/>
    </source>
</evidence>
<dbReference type="InterPro" id="IPR022998">
    <property type="entry name" value="ThiamineP_synth_TenI"/>
</dbReference>
<evidence type="ECO:0000256" key="2">
    <source>
        <dbReference type="ARBA" id="ARBA00022679"/>
    </source>
</evidence>
<comment type="similarity">
    <text evidence="9 10">Belongs to the thiamine-phosphate synthase family.</text>
</comment>
<dbReference type="OrthoDB" id="9812206at2"/>
<dbReference type="EC" id="2.5.1.3" evidence="9"/>
<comment type="cofactor">
    <cofactor evidence="9">
        <name>Mg(2+)</name>
        <dbReference type="ChEBI" id="CHEBI:18420"/>
    </cofactor>
    <text evidence="9">Binds 1 Mg(2+) ion per subunit.</text>
</comment>
<dbReference type="CDD" id="cd00564">
    <property type="entry name" value="TMP_TenI"/>
    <property type="match status" value="1"/>
</dbReference>
<comment type="function">
    <text evidence="9">Condenses 4-methyl-5-(beta-hydroxyethyl)thiazole monophosphate (THZ-P) and 2-methyl-4-amino-5-hydroxymethyl pyrimidine pyrophosphate (HMP-PP) to form thiamine monophosphate (TMP).</text>
</comment>
<comment type="catalytic activity">
    <reaction evidence="8 9 10">
        <text>2-[(2R,5Z)-2-carboxy-4-methylthiazol-5(2H)-ylidene]ethyl phosphate + 4-amino-2-methyl-5-(diphosphooxymethyl)pyrimidine + 2 H(+) = thiamine phosphate + CO2 + diphosphate</text>
        <dbReference type="Rhea" id="RHEA:47844"/>
        <dbReference type="ChEBI" id="CHEBI:15378"/>
        <dbReference type="ChEBI" id="CHEBI:16526"/>
        <dbReference type="ChEBI" id="CHEBI:33019"/>
        <dbReference type="ChEBI" id="CHEBI:37575"/>
        <dbReference type="ChEBI" id="CHEBI:57841"/>
        <dbReference type="ChEBI" id="CHEBI:62899"/>
        <dbReference type="EC" id="2.5.1.3"/>
    </reaction>
</comment>
<evidence type="ECO:0000256" key="5">
    <source>
        <dbReference type="ARBA" id="ARBA00022977"/>
    </source>
</evidence>
<dbReference type="UniPathway" id="UPA00060">
    <property type="reaction ID" value="UER00141"/>
</dbReference>
<dbReference type="PANTHER" id="PTHR20857:SF15">
    <property type="entry name" value="THIAMINE-PHOSPHATE SYNTHASE"/>
    <property type="match status" value="1"/>
</dbReference>
<feature type="domain" description="Thiamine phosphate synthase/TenI" evidence="12">
    <location>
        <begin position="6"/>
        <end position="185"/>
    </location>
</feature>
<feature type="binding site" evidence="9">
    <location>
        <position position="67"/>
    </location>
    <ligand>
        <name>4-amino-2-methyl-5-(diphosphooxymethyl)pyrimidine</name>
        <dbReference type="ChEBI" id="CHEBI:57841"/>
    </ligand>
</feature>
<reference evidence="14" key="1">
    <citation type="submission" date="2016-08" db="EMBL/GenBank/DDBJ databases">
        <authorList>
            <person name="Varghese N."/>
            <person name="Submissions Spin"/>
        </authorList>
    </citation>
    <scope>NUCLEOTIDE SEQUENCE [LARGE SCALE GENOMIC DNA]</scope>
    <source>
        <strain evidence="14">R-53094</strain>
    </source>
</reference>
<dbReference type="FunFam" id="3.20.20.70:FF:000096">
    <property type="entry name" value="Thiamine-phosphate synthase"/>
    <property type="match status" value="1"/>
</dbReference>
<dbReference type="SUPFAM" id="SSF51391">
    <property type="entry name" value="Thiamin phosphate synthase"/>
    <property type="match status" value="1"/>
</dbReference>
<evidence type="ECO:0000256" key="6">
    <source>
        <dbReference type="ARBA" id="ARBA00047334"/>
    </source>
</evidence>
<evidence type="ECO:0000256" key="3">
    <source>
        <dbReference type="ARBA" id="ARBA00022723"/>
    </source>
</evidence>
<keyword evidence="2 9" id="KW-0808">Transferase</keyword>
<keyword evidence="4 9" id="KW-0460">Magnesium</keyword>
<protein>
    <recommendedName>
        <fullName evidence="9">Thiamine-phosphate synthase</fullName>
        <shortName evidence="9">TP synthase</shortName>
        <shortName evidence="9">TPS</shortName>
        <ecNumber evidence="9">2.5.1.3</ecNumber>
    </recommendedName>
    <alternativeName>
        <fullName evidence="9">Thiamine-phosphate pyrophosphorylase</fullName>
        <shortName evidence="9">TMP pyrophosphorylase</shortName>
        <shortName evidence="9">TMP-PPase</shortName>
    </alternativeName>
</protein>
<comment type="pathway">
    <text evidence="1 9 11">Cofactor biosynthesis; thiamine diphosphate biosynthesis; thiamine phosphate from 4-amino-2-methyl-5-diphosphomethylpyrimidine and 4-methyl-5-(2-phosphoethyl)-thiazole: step 1/1.</text>
</comment>
<dbReference type="InterPro" id="IPR013785">
    <property type="entry name" value="Aldolase_TIM"/>
</dbReference>
<dbReference type="PANTHER" id="PTHR20857">
    <property type="entry name" value="THIAMINE-PHOSPHATE PYROPHOSPHORYLASE"/>
    <property type="match status" value="1"/>
</dbReference>
<accession>A0A1C4AI67</accession>
<evidence type="ECO:0000256" key="1">
    <source>
        <dbReference type="ARBA" id="ARBA00005165"/>
    </source>
</evidence>
<evidence type="ECO:0000256" key="7">
    <source>
        <dbReference type="ARBA" id="ARBA00047851"/>
    </source>
</evidence>
<dbReference type="STRING" id="1505725.GA0061074_10598"/>
<gene>
    <name evidence="9" type="primary">thiE</name>
    <name evidence="13" type="ORF">GA0061074_10598</name>
</gene>
<dbReference type="GO" id="GO:0009229">
    <property type="term" value="P:thiamine diphosphate biosynthetic process"/>
    <property type="evidence" value="ECO:0007669"/>
    <property type="project" value="UniProtKB-UniRule"/>
</dbReference>
<organism evidence="13 14">
    <name type="scientific">Weissella bombi</name>
    <dbReference type="NCBI Taxonomy" id="1505725"/>
    <lineage>
        <taxon>Bacteria</taxon>
        <taxon>Bacillati</taxon>
        <taxon>Bacillota</taxon>
        <taxon>Bacilli</taxon>
        <taxon>Lactobacillales</taxon>
        <taxon>Lactobacillaceae</taxon>
        <taxon>Weissella</taxon>
    </lineage>
</organism>
<feature type="binding site" evidence="9">
    <location>
        <position position="162"/>
    </location>
    <ligand>
        <name>2-[(2R,5Z)-2-carboxy-4-methylthiazol-5(2H)-ylidene]ethyl phosphate</name>
        <dbReference type="ChEBI" id="CHEBI:62899"/>
    </ligand>
</feature>
<feature type="binding site" evidence="9">
    <location>
        <position position="68"/>
    </location>
    <ligand>
        <name>Mg(2+)</name>
        <dbReference type="ChEBI" id="CHEBI:18420"/>
    </ligand>
</feature>
<dbReference type="GO" id="GO:0005737">
    <property type="term" value="C:cytoplasm"/>
    <property type="evidence" value="ECO:0007669"/>
    <property type="project" value="TreeGrafter"/>
</dbReference>
<evidence type="ECO:0000256" key="11">
    <source>
        <dbReference type="RuleBase" id="RU004253"/>
    </source>
</evidence>
<name>A0A1C4AI67_9LACO</name>
<sequence length="205" mass="22041">MAKVLNLVTARYGEDEATFLERVALACENGVTSVQLREKDLSTRAYYELAVKVKKITDQYQLPLIIDDRIDICLAVDANGAHIGDDELPVDVARKLLGPDKILGVSAKTVARAVEAEEQGADYLGTGAMFPTKTKVITEPTTKETLEEITATVKIPVLAIGGIKEHNIDTLSGTGIVGVAVVSEIMQATDIASKVQHLKEAVKLL</sequence>
<keyword evidence="5 9" id="KW-0784">Thiamine biosynthesis</keyword>
<evidence type="ECO:0000313" key="13">
    <source>
        <dbReference type="EMBL" id="SCB94237.1"/>
    </source>
</evidence>
<dbReference type="Pfam" id="PF02581">
    <property type="entry name" value="TMP-TENI"/>
    <property type="match status" value="1"/>
</dbReference>
<dbReference type="InterPro" id="IPR036206">
    <property type="entry name" value="ThiamineP_synth_sf"/>
</dbReference>
<evidence type="ECO:0000256" key="4">
    <source>
        <dbReference type="ARBA" id="ARBA00022842"/>
    </source>
</evidence>
<dbReference type="GO" id="GO:0004789">
    <property type="term" value="F:thiamine-phosphate diphosphorylase activity"/>
    <property type="evidence" value="ECO:0007669"/>
    <property type="project" value="UniProtKB-UniRule"/>
</dbReference>
<evidence type="ECO:0000256" key="9">
    <source>
        <dbReference type="HAMAP-Rule" id="MF_00097"/>
    </source>
</evidence>
<comment type="catalytic activity">
    <reaction evidence="7 9 10">
        <text>2-(2-carboxy-4-methylthiazol-5-yl)ethyl phosphate + 4-amino-2-methyl-5-(diphosphooxymethyl)pyrimidine + 2 H(+) = thiamine phosphate + CO2 + diphosphate</text>
        <dbReference type="Rhea" id="RHEA:47848"/>
        <dbReference type="ChEBI" id="CHEBI:15378"/>
        <dbReference type="ChEBI" id="CHEBI:16526"/>
        <dbReference type="ChEBI" id="CHEBI:33019"/>
        <dbReference type="ChEBI" id="CHEBI:37575"/>
        <dbReference type="ChEBI" id="CHEBI:57841"/>
        <dbReference type="ChEBI" id="CHEBI:62890"/>
        <dbReference type="EC" id="2.5.1.3"/>
    </reaction>
</comment>
<comment type="catalytic activity">
    <reaction evidence="6 9 10">
        <text>4-methyl-5-(2-phosphooxyethyl)-thiazole + 4-amino-2-methyl-5-(diphosphooxymethyl)pyrimidine + H(+) = thiamine phosphate + diphosphate</text>
        <dbReference type="Rhea" id="RHEA:22328"/>
        <dbReference type="ChEBI" id="CHEBI:15378"/>
        <dbReference type="ChEBI" id="CHEBI:33019"/>
        <dbReference type="ChEBI" id="CHEBI:37575"/>
        <dbReference type="ChEBI" id="CHEBI:57841"/>
        <dbReference type="ChEBI" id="CHEBI:58296"/>
        <dbReference type="EC" id="2.5.1.3"/>
    </reaction>
</comment>
<keyword evidence="3 9" id="KW-0479">Metal-binding</keyword>
<evidence type="ECO:0000313" key="14">
    <source>
        <dbReference type="Proteomes" id="UP000199268"/>
    </source>
</evidence>
<feature type="binding site" evidence="9">
    <location>
        <begin position="132"/>
        <end position="134"/>
    </location>
    <ligand>
        <name>2-[(2R,5Z)-2-carboxy-4-methylthiazol-5(2H)-ylidene]ethyl phosphate</name>
        <dbReference type="ChEBI" id="CHEBI:62899"/>
    </ligand>
</feature>
<proteinExistence type="inferred from homology"/>
<feature type="binding site" evidence="9">
    <location>
        <begin position="182"/>
        <end position="183"/>
    </location>
    <ligand>
        <name>2-[(2R,5Z)-2-carboxy-4-methylthiazol-5(2H)-ylidene]ethyl phosphate</name>
        <dbReference type="ChEBI" id="CHEBI:62899"/>
    </ligand>
</feature>
<dbReference type="InterPro" id="IPR034291">
    <property type="entry name" value="TMP_synthase"/>
</dbReference>
<keyword evidence="14" id="KW-1185">Reference proteome</keyword>
<dbReference type="HAMAP" id="MF_00097">
    <property type="entry name" value="TMP_synthase"/>
    <property type="match status" value="1"/>
</dbReference>
<feature type="binding site" evidence="9">
    <location>
        <position position="135"/>
    </location>
    <ligand>
        <name>4-amino-2-methyl-5-(diphosphooxymethyl)pyrimidine</name>
        <dbReference type="ChEBI" id="CHEBI:57841"/>
    </ligand>
</feature>
<dbReference type="GO" id="GO:0000287">
    <property type="term" value="F:magnesium ion binding"/>
    <property type="evidence" value="ECO:0007669"/>
    <property type="project" value="UniProtKB-UniRule"/>
</dbReference>
<feature type="binding site" evidence="9">
    <location>
        <begin position="35"/>
        <end position="39"/>
    </location>
    <ligand>
        <name>4-amino-2-methyl-5-(diphosphooxymethyl)pyrimidine</name>
        <dbReference type="ChEBI" id="CHEBI:57841"/>
    </ligand>
</feature>
<dbReference type="Gene3D" id="3.20.20.70">
    <property type="entry name" value="Aldolase class I"/>
    <property type="match status" value="1"/>
</dbReference>
<dbReference type="RefSeq" id="WP_092462423.1">
    <property type="nucleotide sequence ID" value="NZ_BJEE01000005.1"/>
</dbReference>
<feature type="binding site" evidence="9">
    <location>
        <position position="106"/>
    </location>
    <ligand>
        <name>4-amino-2-methyl-5-(diphosphooxymethyl)pyrimidine</name>
        <dbReference type="ChEBI" id="CHEBI:57841"/>
    </ligand>
</feature>
<dbReference type="Proteomes" id="UP000199268">
    <property type="component" value="Unassembled WGS sequence"/>
</dbReference>
<dbReference type="AlphaFoldDB" id="A0A1C4AI67"/>
<evidence type="ECO:0000259" key="12">
    <source>
        <dbReference type="Pfam" id="PF02581"/>
    </source>
</evidence>